<evidence type="ECO:0000259" key="2">
    <source>
        <dbReference type="Pfam" id="PF05199"/>
    </source>
</evidence>
<dbReference type="PANTHER" id="PTHR11552">
    <property type="entry name" value="GLUCOSE-METHANOL-CHOLINE GMC OXIDOREDUCTASE"/>
    <property type="match status" value="1"/>
</dbReference>
<organism evidence="3 4">
    <name type="scientific">Trichogramma brassicae</name>
    <dbReference type="NCBI Taxonomy" id="86971"/>
    <lineage>
        <taxon>Eukaryota</taxon>
        <taxon>Metazoa</taxon>
        <taxon>Ecdysozoa</taxon>
        <taxon>Arthropoda</taxon>
        <taxon>Hexapoda</taxon>
        <taxon>Insecta</taxon>
        <taxon>Pterygota</taxon>
        <taxon>Neoptera</taxon>
        <taxon>Endopterygota</taxon>
        <taxon>Hymenoptera</taxon>
        <taxon>Apocrita</taxon>
        <taxon>Proctotrupomorpha</taxon>
        <taxon>Chalcidoidea</taxon>
        <taxon>Trichogrammatidae</taxon>
        <taxon>Trichogramma</taxon>
    </lineage>
</organism>
<evidence type="ECO:0000256" key="1">
    <source>
        <dbReference type="ARBA" id="ARBA00010790"/>
    </source>
</evidence>
<keyword evidence="4" id="KW-1185">Reference proteome</keyword>
<dbReference type="Proteomes" id="UP000479190">
    <property type="component" value="Unassembled WGS sequence"/>
</dbReference>
<dbReference type="Gene3D" id="3.50.50.60">
    <property type="entry name" value="FAD/NAD(P)-binding domain"/>
    <property type="match status" value="1"/>
</dbReference>
<dbReference type="InterPro" id="IPR036188">
    <property type="entry name" value="FAD/NAD-bd_sf"/>
</dbReference>
<evidence type="ECO:0000313" key="4">
    <source>
        <dbReference type="Proteomes" id="UP000479190"/>
    </source>
</evidence>
<comment type="similarity">
    <text evidence="1">Belongs to the GMC oxidoreductase family.</text>
</comment>
<dbReference type="SUPFAM" id="SSF51905">
    <property type="entry name" value="FAD/NAD(P)-binding domain"/>
    <property type="match status" value="1"/>
</dbReference>
<dbReference type="Pfam" id="PF05199">
    <property type="entry name" value="GMC_oxred_C"/>
    <property type="match status" value="1"/>
</dbReference>
<name>A0A6H5IGV7_9HYME</name>
<protein>
    <recommendedName>
        <fullName evidence="2">Glucose-methanol-choline oxidoreductase C-terminal domain-containing protein</fullName>
    </recommendedName>
</protein>
<dbReference type="PANTHER" id="PTHR11552:SF147">
    <property type="entry name" value="CHOLINE DEHYDROGENASE, MITOCHONDRIAL"/>
    <property type="match status" value="1"/>
</dbReference>
<accession>A0A6H5IGV7</accession>
<dbReference type="SUPFAM" id="SSF54373">
    <property type="entry name" value="FAD-linked reductases, C-terminal domain"/>
    <property type="match status" value="1"/>
</dbReference>
<dbReference type="InterPro" id="IPR012132">
    <property type="entry name" value="GMC_OxRdtase"/>
</dbReference>
<dbReference type="EMBL" id="CADCXV010000813">
    <property type="protein sequence ID" value="CAB0036260.1"/>
    <property type="molecule type" value="Genomic_DNA"/>
</dbReference>
<dbReference type="GO" id="GO:0050660">
    <property type="term" value="F:flavin adenine dinucleotide binding"/>
    <property type="evidence" value="ECO:0007669"/>
    <property type="project" value="InterPro"/>
</dbReference>
<sequence>MDVVAHVQTPLESRPGVADMQVHVFGQLTPPEQPSPMINSFMPYACYNVVNMGMSILKPQSRGSVKLNKSRPESSAPRISLNYVTHPDDKRILVEGLKMMRAFFETATFKKSGLKLNDSPGCKHLQQDQDEYYDCMIRLYSATNYHPVGTCKMGRDDDETAVVDTQLTVRGLEALRVVDASIMPTIVRGNTHTPVVMIAERASDMIKFEWQRS</sequence>
<dbReference type="AlphaFoldDB" id="A0A6H5IGV7"/>
<evidence type="ECO:0000313" key="3">
    <source>
        <dbReference type="EMBL" id="CAB0036260.1"/>
    </source>
</evidence>
<feature type="domain" description="Glucose-methanol-choline oxidoreductase C-terminal" evidence="2">
    <location>
        <begin position="59"/>
        <end position="199"/>
    </location>
</feature>
<dbReference type="OrthoDB" id="269227at2759"/>
<dbReference type="InterPro" id="IPR007867">
    <property type="entry name" value="GMC_OxRtase_C"/>
</dbReference>
<proteinExistence type="inferred from homology"/>
<dbReference type="GO" id="GO:0016614">
    <property type="term" value="F:oxidoreductase activity, acting on CH-OH group of donors"/>
    <property type="evidence" value="ECO:0007669"/>
    <property type="project" value="InterPro"/>
</dbReference>
<gene>
    <name evidence="3" type="ORF">TBRA_LOCUS8136</name>
</gene>
<reference evidence="3 4" key="1">
    <citation type="submission" date="2020-02" db="EMBL/GenBank/DDBJ databases">
        <authorList>
            <person name="Ferguson B K."/>
        </authorList>
    </citation>
    <scope>NUCLEOTIDE SEQUENCE [LARGE SCALE GENOMIC DNA]</scope>
</reference>
<dbReference type="Gene3D" id="3.30.560.10">
    <property type="entry name" value="Glucose Oxidase, domain 3"/>
    <property type="match status" value="1"/>
</dbReference>